<dbReference type="InParanoid" id="A0A286UPK2"/>
<feature type="transmembrane region" description="Helical" evidence="5">
    <location>
        <begin position="202"/>
        <end position="219"/>
    </location>
</feature>
<keyword evidence="2 5" id="KW-0812">Transmembrane</keyword>
<evidence type="ECO:0000256" key="4">
    <source>
        <dbReference type="ARBA" id="ARBA00023136"/>
    </source>
</evidence>
<evidence type="ECO:0000256" key="1">
    <source>
        <dbReference type="ARBA" id="ARBA00004141"/>
    </source>
</evidence>
<keyword evidence="4 5" id="KW-0472">Membrane</keyword>
<proteinExistence type="predicted"/>
<dbReference type="Proteomes" id="UP000217199">
    <property type="component" value="Unassembled WGS sequence"/>
</dbReference>
<evidence type="ECO:0000256" key="2">
    <source>
        <dbReference type="ARBA" id="ARBA00022692"/>
    </source>
</evidence>
<evidence type="ECO:0000256" key="5">
    <source>
        <dbReference type="SAM" id="Phobius"/>
    </source>
</evidence>
<comment type="caution">
    <text evidence="7">The sequence shown here is derived from an EMBL/GenBank/DDBJ whole genome shotgun (WGS) entry which is preliminary data.</text>
</comment>
<evidence type="ECO:0000259" key="6">
    <source>
        <dbReference type="Pfam" id="PF03151"/>
    </source>
</evidence>
<feature type="transmembrane region" description="Helical" evidence="5">
    <location>
        <begin position="170"/>
        <end position="190"/>
    </location>
</feature>
<feature type="transmembrane region" description="Helical" evidence="5">
    <location>
        <begin position="309"/>
        <end position="329"/>
    </location>
</feature>
<feature type="transmembrane region" description="Helical" evidence="5">
    <location>
        <begin position="107"/>
        <end position="126"/>
    </location>
</feature>
<dbReference type="PANTHER" id="PTHR11132">
    <property type="entry name" value="SOLUTE CARRIER FAMILY 35"/>
    <property type="match status" value="1"/>
</dbReference>
<evidence type="ECO:0000313" key="7">
    <source>
        <dbReference type="EMBL" id="PAV21469.1"/>
    </source>
</evidence>
<accession>A0A286UPK2</accession>
<keyword evidence="8" id="KW-1185">Reference proteome</keyword>
<protein>
    <submittedName>
        <fullName evidence="7">TPT-domain-containing</fullName>
    </submittedName>
</protein>
<dbReference type="AlphaFoldDB" id="A0A286UPK2"/>
<evidence type="ECO:0000313" key="8">
    <source>
        <dbReference type="Proteomes" id="UP000217199"/>
    </source>
</evidence>
<feature type="domain" description="Sugar phosphate transporter" evidence="6">
    <location>
        <begin position="84"/>
        <end position="379"/>
    </location>
</feature>
<name>A0A286UPK2_9AGAM</name>
<dbReference type="GO" id="GO:0016020">
    <property type="term" value="C:membrane"/>
    <property type="evidence" value="ECO:0007669"/>
    <property type="project" value="UniProtKB-SubCell"/>
</dbReference>
<gene>
    <name evidence="7" type="ORF">PNOK_0409600</name>
</gene>
<feature type="transmembrane region" description="Helical" evidence="5">
    <location>
        <begin position="138"/>
        <end position="158"/>
    </location>
</feature>
<sequence length="395" mass="42863">MDRGFRSVLSSWSTSSMTLPYASVSTIESQSNVQGGVPLKSGYYTSKGILEEDSTKSRHARIPSISTISPSTAITATRSQISWLAIYFVTNLSLTLYNKFVLVRFPFPYTLTALHALCGSIGGYVLQERGLFEPRALTASENAVLAAFSVLYTVNIAVSNLSLGLVTVPFHQVVRAATPIFVMTISYLFLQTRYSAKKMISLLPVIAGVGFATFGDYYFTTWGLFLTLFGTFLAALKTVFTNVLQSPLPTNLSTAGSGLSRVRLQLHPLDLLARMSPLAFIQCVFVAHLSGELDRVRMSSAQEMTSGRALALAANGFLAFALNVVSFTANKKVGALSITVAANVKQVLTILFAVFLFHLTITPVNALGIILTLVGGAWYASVEYQEKKRRRLTGS</sequence>
<dbReference type="InterPro" id="IPR050186">
    <property type="entry name" value="TPT_transporter"/>
</dbReference>
<evidence type="ECO:0000256" key="3">
    <source>
        <dbReference type="ARBA" id="ARBA00022989"/>
    </source>
</evidence>
<organism evidence="7 8">
    <name type="scientific">Pyrrhoderma noxium</name>
    <dbReference type="NCBI Taxonomy" id="2282107"/>
    <lineage>
        <taxon>Eukaryota</taxon>
        <taxon>Fungi</taxon>
        <taxon>Dikarya</taxon>
        <taxon>Basidiomycota</taxon>
        <taxon>Agaricomycotina</taxon>
        <taxon>Agaricomycetes</taxon>
        <taxon>Hymenochaetales</taxon>
        <taxon>Hymenochaetaceae</taxon>
        <taxon>Pyrrhoderma</taxon>
    </lineage>
</organism>
<dbReference type="InterPro" id="IPR004853">
    <property type="entry name" value="Sugar_P_trans_dom"/>
</dbReference>
<dbReference type="Pfam" id="PF03151">
    <property type="entry name" value="TPT"/>
    <property type="match status" value="1"/>
</dbReference>
<dbReference type="OrthoDB" id="10261634at2759"/>
<feature type="transmembrane region" description="Helical" evidence="5">
    <location>
        <begin position="81"/>
        <end position="101"/>
    </location>
</feature>
<dbReference type="EMBL" id="NBII01000003">
    <property type="protein sequence ID" value="PAV21469.1"/>
    <property type="molecule type" value="Genomic_DNA"/>
</dbReference>
<feature type="transmembrane region" description="Helical" evidence="5">
    <location>
        <begin position="364"/>
        <end position="382"/>
    </location>
</feature>
<feature type="transmembrane region" description="Helical" evidence="5">
    <location>
        <begin position="336"/>
        <end position="358"/>
    </location>
</feature>
<reference evidence="7 8" key="1">
    <citation type="journal article" date="2017" name="Mol. Ecol.">
        <title>Comparative and population genomic landscape of Phellinus noxius: A hypervariable fungus causing root rot in trees.</title>
        <authorList>
            <person name="Chung C.L."/>
            <person name="Lee T.J."/>
            <person name="Akiba M."/>
            <person name="Lee H.H."/>
            <person name="Kuo T.H."/>
            <person name="Liu D."/>
            <person name="Ke H.M."/>
            <person name="Yokoi T."/>
            <person name="Roa M.B."/>
            <person name="Lu M.J."/>
            <person name="Chang Y.Y."/>
            <person name="Ann P.J."/>
            <person name="Tsai J.N."/>
            <person name="Chen C.Y."/>
            <person name="Tzean S.S."/>
            <person name="Ota Y."/>
            <person name="Hattori T."/>
            <person name="Sahashi N."/>
            <person name="Liou R.F."/>
            <person name="Kikuchi T."/>
            <person name="Tsai I.J."/>
        </authorList>
    </citation>
    <scope>NUCLEOTIDE SEQUENCE [LARGE SCALE GENOMIC DNA]</scope>
    <source>
        <strain evidence="7 8">FFPRI411160</strain>
    </source>
</reference>
<keyword evidence="3 5" id="KW-1133">Transmembrane helix</keyword>
<comment type="subcellular location">
    <subcellularLocation>
        <location evidence="1">Membrane</location>
        <topology evidence="1">Multi-pass membrane protein</topology>
    </subcellularLocation>
</comment>